<keyword evidence="3" id="KW-0326">Glycosidase</keyword>
<evidence type="ECO:0000256" key="4">
    <source>
        <dbReference type="SAM" id="Phobius"/>
    </source>
</evidence>
<evidence type="ECO:0000256" key="3">
    <source>
        <dbReference type="ARBA" id="ARBA00023295"/>
    </source>
</evidence>
<keyword evidence="2" id="KW-0378">Hydrolase</keyword>
<keyword evidence="4" id="KW-1133">Transmembrane helix</keyword>
<reference evidence="5 6" key="1">
    <citation type="submission" date="2024-05" db="EMBL/GenBank/DDBJ databases">
        <authorList>
            <person name="Duchaud E."/>
        </authorList>
    </citation>
    <scope>NUCLEOTIDE SEQUENCE [LARGE SCALE GENOMIC DNA]</scope>
    <source>
        <strain evidence="5">Ena-SAMPLE-TAB-13-05-2024-13:56:06:370-140305</strain>
    </source>
</reference>
<sequence length="451" mass="52764">MKTFNDFEKKMLQEISAFHKDGIIDLKRFLESIFFNKSLGKALIVQLNEQYAMYFLTVEIYNNNEKKKIAIQELSQLVALLDYLNTKGIISIFRDSHYLRERMFFISNEFDNPKIEHTKLILNAHGWYSAKPEEIRDNTNTIVYKGIQFNDSFFIIKNMVGKLIVSDKIFELLKEKIPETVPYTEPKKPEIIEPQISFFKKYKHTLLIWIPALLLLSISSFFFNHHHKKTKQLLQKYDSITNHIATKSLSSKTKPVQKKYGIDVSRWNGTILNTTLPDSLGFIICKATEGVTLTDPKFTYNWQRISELQLKRGAYHFYITKDNPVEQASFFWKHIKNRKNKDFPPIVDIESASSITDDENIQKNLLSFLTHLENLSGVTPMIYSSYYYANAHLTDKRFAKYGLWIADYDSSVAPKIPIVWRTKGWILWQKTSTFSINSHLSDLNVYNVNLK</sequence>
<protein>
    <submittedName>
        <fullName evidence="5">Lysozyme</fullName>
    </submittedName>
</protein>
<dbReference type="PANTHER" id="PTHR34135">
    <property type="entry name" value="LYSOZYME"/>
    <property type="match status" value="1"/>
</dbReference>
<evidence type="ECO:0000256" key="1">
    <source>
        <dbReference type="ARBA" id="ARBA00010646"/>
    </source>
</evidence>
<name>A0ABM9PLP9_9FLAO</name>
<dbReference type="SMART" id="SM00641">
    <property type="entry name" value="Glyco_25"/>
    <property type="match status" value="1"/>
</dbReference>
<comment type="caution">
    <text evidence="5">The sequence shown here is derived from an EMBL/GenBank/DDBJ whole genome shotgun (WGS) entry which is preliminary data.</text>
</comment>
<comment type="similarity">
    <text evidence="1">Belongs to the glycosyl hydrolase 25 family.</text>
</comment>
<dbReference type="InterPro" id="IPR018077">
    <property type="entry name" value="Glyco_hydro_fam25_subgr"/>
</dbReference>
<evidence type="ECO:0000313" key="6">
    <source>
        <dbReference type="Proteomes" id="UP001497602"/>
    </source>
</evidence>
<organism evidence="5 6">
    <name type="scientific">Tenacibaculum vairaonense</name>
    <dbReference type="NCBI Taxonomy" id="3137860"/>
    <lineage>
        <taxon>Bacteria</taxon>
        <taxon>Pseudomonadati</taxon>
        <taxon>Bacteroidota</taxon>
        <taxon>Flavobacteriia</taxon>
        <taxon>Flavobacteriales</taxon>
        <taxon>Flavobacteriaceae</taxon>
        <taxon>Tenacibaculum</taxon>
    </lineage>
</organism>
<keyword evidence="6" id="KW-1185">Reference proteome</keyword>
<dbReference type="InterPro" id="IPR002053">
    <property type="entry name" value="Glyco_hydro_25"/>
</dbReference>
<dbReference type="RefSeq" id="WP_348702957.1">
    <property type="nucleotide sequence ID" value="NZ_CAXIYA010000009.1"/>
</dbReference>
<dbReference type="Gene3D" id="3.20.20.80">
    <property type="entry name" value="Glycosidases"/>
    <property type="match status" value="1"/>
</dbReference>
<dbReference type="PANTHER" id="PTHR34135:SF2">
    <property type="entry name" value="LYSOZYME"/>
    <property type="match status" value="1"/>
</dbReference>
<dbReference type="SUPFAM" id="SSF51445">
    <property type="entry name" value="(Trans)glycosidases"/>
    <property type="match status" value="1"/>
</dbReference>
<dbReference type="Pfam" id="PF01183">
    <property type="entry name" value="Glyco_hydro_25"/>
    <property type="match status" value="1"/>
</dbReference>
<dbReference type="PROSITE" id="PS51904">
    <property type="entry name" value="GLYCOSYL_HYDROL_F25_2"/>
    <property type="match status" value="1"/>
</dbReference>
<feature type="transmembrane region" description="Helical" evidence="4">
    <location>
        <begin position="206"/>
        <end position="223"/>
    </location>
</feature>
<evidence type="ECO:0000313" key="5">
    <source>
        <dbReference type="EMBL" id="CAL2106624.1"/>
    </source>
</evidence>
<gene>
    <name evidence="5" type="ORF">T190115A13A_260015</name>
</gene>
<dbReference type="EMBL" id="CAXJRC010000018">
    <property type="protein sequence ID" value="CAL2106624.1"/>
    <property type="molecule type" value="Genomic_DNA"/>
</dbReference>
<proteinExistence type="inferred from homology"/>
<keyword evidence="4" id="KW-0812">Transmembrane</keyword>
<evidence type="ECO:0000256" key="2">
    <source>
        <dbReference type="ARBA" id="ARBA00022801"/>
    </source>
</evidence>
<dbReference type="InterPro" id="IPR017853">
    <property type="entry name" value="GH"/>
</dbReference>
<accession>A0ABM9PLP9</accession>
<dbReference type="Proteomes" id="UP001497602">
    <property type="component" value="Unassembled WGS sequence"/>
</dbReference>
<keyword evidence="4" id="KW-0472">Membrane</keyword>